<feature type="region of interest" description="Disordered" evidence="1">
    <location>
        <begin position="1"/>
        <end position="61"/>
    </location>
</feature>
<dbReference type="AlphaFoldDB" id="A0A0X3VCS6"/>
<reference evidence="3" key="1">
    <citation type="submission" date="2015-10" db="EMBL/GenBank/DDBJ databases">
        <authorList>
            <person name="Ju K.-S."/>
            <person name="Doroghazi J.R."/>
            <person name="Metcalf W.W."/>
        </authorList>
    </citation>
    <scope>NUCLEOTIDE SEQUENCE [LARGE SCALE GENOMIC DNA]</scope>
    <source>
        <strain evidence="3">NRRL 3151</strain>
    </source>
</reference>
<keyword evidence="3" id="KW-1185">Reference proteome</keyword>
<name>A0A0X3VCS6_9ACTN</name>
<feature type="compositionally biased region" description="Low complexity" evidence="1">
    <location>
        <begin position="1"/>
        <end position="27"/>
    </location>
</feature>
<sequence length="112" mass="11331">MIREIPTASATPAAVSPSAASRTAPVTRSSVGPLNPFGSAAGPGARNAASARSTSSWPLASPTAAWNSAYRTSRSRSVANVKGFSTYCTTPSDTPSRTTARSRADVTAITSA</sequence>
<feature type="compositionally biased region" description="Low complexity" evidence="1">
    <location>
        <begin position="38"/>
        <end position="56"/>
    </location>
</feature>
<protein>
    <submittedName>
        <fullName evidence="2">Uncharacterized protein</fullName>
    </submittedName>
</protein>
<feature type="region of interest" description="Disordered" evidence="1">
    <location>
        <begin position="84"/>
        <end position="112"/>
    </location>
</feature>
<proteinExistence type="predicted"/>
<comment type="caution">
    <text evidence="2">The sequence shown here is derived from an EMBL/GenBank/DDBJ whole genome shotgun (WGS) entry which is preliminary data.</text>
</comment>
<feature type="compositionally biased region" description="Polar residues" evidence="1">
    <location>
        <begin position="86"/>
        <end position="101"/>
    </location>
</feature>
<evidence type="ECO:0000313" key="2">
    <source>
        <dbReference type="EMBL" id="KUL42082.1"/>
    </source>
</evidence>
<evidence type="ECO:0000313" key="3">
    <source>
        <dbReference type="Proteomes" id="UP000053923"/>
    </source>
</evidence>
<dbReference type="EMBL" id="LLZG01000055">
    <property type="protein sequence ID" value="KUL42082.1"/>
    <property type="molecule type" value="Genomic_DNA"/>
</dbReference>
<gene>
    <name evidence="2" type="ORF">ADL12_10230</name>
</gene>
<organism evidence="2 3">
    <name type="scientific">Streptomyces regalis</name>
    <dbReference type="NCBI Taxonomy" id="68262"/>
    <lineage>
        <taxon>Bacteria</taxon>
        <taxon>Bacillati</taxon>
        <taxon>Actinomycetota</taxon>
        <taxon>Actinomycetes</taxon>
        <taxon>Kitasatosporales</taxon>
        <taxon>Streptomycetaceae</taxon>
        <taxon>Streptomyces</taxon>
    </lineage>
</organism>
<evidence type="ECO:0000256" key="1">
    <source>
        <dbReference type="SAM" id="MobiDB-lite"/>
    </source>
</evidence>
<accession>A0A0X3VCS6</accession>
<dbReference type="Proteomes" id="UP000053923">
    <property type="component" value="Unassembled WGS sequence"/>
</dbReference>